<gene>
    <name evidence="6" type="ORF">BXYJ_LOCUS12557</name>
</gene>
<dbReference type="OrthoDB" id="899at2759"/>
<dbReference type="Proteomes" id="UP000095284">
    <property type="component" value="Unplaced"/>
</dbReference>
<dbReference type="SMR" id="A0A1I7S5R2"/>
<evidence type="ECO:0000256" key="2">
    <source>
        <dbReference type="ARBA" id="ARBA00022771"/>
    </source>
</evidence>
<dbReference type="Pfam" id="PF02135">
    <property type="entry name" value="zf-TAZ"/>
    <property type="match status" value="1"/>
</dbReference>
<evidence type="ECO:0000259" key="5">
    <source>
        <dbReference type="PROSITE" id="PS50134"/>
    </source>
</evidence>
<keyword evidence="3 4" id="KW-0862">Zinc</keyword>
<organism evidence="7 9">
    <name type="scientific">Bursaphelenchus xylophilus</name>
    <name type="common">Pinewood nematode worm</name>
    <name type="synonym">Aphelenchoides xylophilus</name>
    <dbReference type="NCBI Taxonomy" id="6326"/>
    <lineage>
        <taxon>Eukaryota</taxon>
        <taxon>Metazoa</taxon>
        <taxon>Ecdysozoa</taxon>
        <taxon>Nematoda</taxon>
        <taxon>Chromadorea</taxon>
        <taxon>Rhabditida</taxon>
        <taxon>Tylenchina</taxon>
        <taxon>Tylenchomorpha</taxon>
        <taxon>Aphelenchoidea</taxon>
        <taxon>Aphelenchoididae</taxon>
        <taxon>Bursaphelenchus</taxon>
    </lineage>
</organism>
<reference evidence="6" key="2">
    <citation type="submission" date="2020-09" db="EMBL/GenBank/DDBJ databases">
        <authorList>
            <person name="Kikuchi T."/>
        </authorList>
    </citation>
    <scope>NUCLEOTIDE SEQUENCE</scope>
    <source>
        <strain evidence="6">Ka4C1</strain>
    </source>
</reference>
<evidence type="ECO:0000313" key="6">
    <source>
        <dbReference type="EMBL" id="CAD5232466.1"/>
    </source>
</evidence>
<accession>A0A1I7S5R2</accession>
<dbReference type="Proteomes" id="UP000659654">
    <property type="component" value="Unassembled WGS sequence"/>
</dbReference>
<keyword evidence="2 4" id="KW-0863">Zinc-finger</keyword>
<sequence length="152" mass="17257">MDVNMFADLPLLEPTSLAALREFGNQLMLKGITHSAQCSSSDCPDTTCGISKDLIDHLGRCAEPPHSCCQCEQVVQAFNHHALHCRDRRCQIPPCREIRKWQRAMKKYMYQRVRTIINDSVTELRQHDDKMEYSAANSTSSEYSSASSSVFK</sequence>
<dbReference type="PROSITE" id="PS50134">
    <property type="entry name" value="ZF_TAZ"/>
    <property type="match status" value="1"/>
</dbReference>
<dbReference type="AlphaFoldDB" id="A0A1I7S5R2"/>
<dbReference type="Gene3D" id="1.20.1020.10">
    <property type="entry name" value="TAZ domain"/>
    <property type="match status" value="1"/>
</dbReference>
<protein>
    <submittedName>
        <fullName evidence="6">(pine wood nematode) hypothetical protein</fullName>
    </submittedName>
    <submittedName>
        <fullName evidence="9">TAZ-type domain-containing protein</fullName>
    </submittedName>
</protein>
<evidence type="ECO:0000313" key="8">
    <source>
        <dbReference type="Proteomes" id="UP000659654"/>
    </source>
</evidence>
<feature type="zinc finger region" description="TAZ-type" evidence="4">
    <location>
        <begin position="17"/>
        <end position="98"/>
    </location>
</feature>
<dbReference type="SMART" id="SM00551">
    <property type="entry name" value="ZnF_TAZ"/>
    <property type="match status" value="1"/>
</dbReference>
<dbReference type="EMBL" id="CAJFCV020000005">
    <property type="protein sequence ID" value="CAG9124981.1"/>
    <property type="molecule type" value="Genomic_DNA"/>
</dbReference>
<evidence type="ECO:0000313" key="9">
    <source>
        <dbReference type="WBParaSite" id="BXY_0834700.1"/>
    </source>
</evidence>
<dbReference type="InterPro" id="IPR035898">
    <property type="entry name" value="TAZ_dom_sf"/>
</dbReference>
<dbReference type="GO" id="GO:0008270">
    <property type="term" value="F:zinc ion binding"/>
    <property type="evidence" value="ECO:0007669"/>
    <property type="project" value="UniProtKB-KW"/>
</dbReference>
<dbReference type="Proteomes" id="UP000582659">
    <property type="component" value="Unassembled WGS sequence"/>
</dbReference>
<evidence type="ECO:0000313" key="7">
    <source>
        <dbReference type="Proteomes" id="UP000095284"/>
    </source>
</evidence>
<dbReference type="InterPro" id="IPR000197">
    <property type="entry name" value="Znf_TAZ"/>
</dbReference>
<evidence type="ECO:0000256" key="4">
    <source>
        <dbReference type="PROSITE-ProRule" id="PRU00203"/>
    </source>
</evidence>
<feature type="domain" description="TAZ-type" evidence="5">
    <location>
        <begin position="17"/>
        <end position="98"/>
    </location>
</feature>
<proteinExistence type="predicted"/>
<evidence type="ECO:0000256" key="1">
    <source>
        <dbReference type="ARBA" id="ARBA00022723"/>
    </source>
</evidence>
<dbReference type="SUPFAM" id="SSF57933">
    <property type="entry name" value="TAZ domain"/>
    <property type="match status" value="1"/>
</dbReference>
<name>A0A1I7S5R2_BURXY</name>
<evidence type="ECO:0000256" key="3">
    <source>
        <dbReference type="ARBA" id="ARBA00022833"/>
    </source>
</evidence>
<dbReference type="EMBL" id="CAJFDI010000005">
    <property type="protein sequence ID" value="CAD5232466.1"/>
    <property type="molecule type" value="Genomic_DNA"/>
</dbReference>
<keyword evidence="1 4" id="KW-0479">Metal-binding</keyword>
<keyword evidence="8" id="KW-1185">Reference proteome</keyword>
<reference evidence="9" key="1">
    <citation type="submission" date="2016-11" db="UniProtKB">
        <authorList>
            <consortium name="WormBaseParasite"/>
        </authorList>
    </citation>
    <scope>IDENTIFICATION</scope>
</reference>
<dbReference type="WBParaSite" id="BXY_0834700.1">
    <property type="protein sequence ID" value="BXY_0834700.1"/>
    <property type="gene ID" value="BXY_0834700"/>
</dbReference>